<dbReference type="SMART" id="SM00242">
    <property type="entry name" value="MYSc"/>
    <property type="match status" value="1"/>
</dbReference>
<dbReference type="EMBL" id="BLKM01010242">
    <property type="protein sequence ID" value="GFG29553.1"/>
    <property type="molecule type" value="Genomic_DNA"/>
</dbReference>
<evidence type="ECO:0000256" key="11">
    <source>
        <dbReference type="PROSITE-ProRule" id="PRU00782"/>
    </source>
</evidence>
<dbReference type="PANTHER" id="PTHR46256">
    <property type="entry name" value="AGAP011099-PA"/>
    <property type="match status" value="1"/>
</dbReference>
<dbReference type="Gene3D" id="1.20.120.720">
    <property type="entry name" value="Myosin VI head, motor domain, U50 subdomain"/>
    <property type="match status" value="2"/>
</dbReference>
<evidence type="ECO:0000256" key="7">
    <source>
        <dbReference type="ARBA" id="ARBA00023123"/>
    </source>
</evidence>
<keyword evidence="5" id="KW-0547">Nucleotide-binding</keyword>
<dbReference type="GO" id="GO:0016459">
    <property type="term" value="C:myosin complex"/>
    <property type="evidence" value="ECO:0007669"/>
    <property type="project" value="UniProtKB-KW"/>
</dbReference>
<dbReference type="GO" id="GO:0000146">
    <property type="term" value="F:microfilament motor activity"/>
    <property type="evidence" value="ECO:0007669"/>
    <property type="project" value="TreeGrafter"/>
</dbReference>
<dbReference type="GO" id="GO:0042995">
    <property type="term" value="C:cell projection"/>
    <property type="evidence" value="ECO:0007669"/>
    <property type="project" value="UniProtKB-SubCell"/>
</dbReference>
<keyword evidence="9" id="KW-0206">Cytoskeleton</keyword>
<feature type="region of interest" description="Disordered" evidence="12">
    <location>
        <begin position="873"/>
        <end position="893"/>
    </location>
</feature>
<dbReference type="Proteomes" id="UP000502823">
    <property type="component" value="Unassembled WGS sequence"/>
</dbReference>
<feature type="compositionally biased region" description="Polar residues" evidence="12">
    <location>
        <begin position="876"/>
        <end position="893"/>
    </location>
</feature>
<dbReference type="SUPFAM" id="SSF52540">
    <property type="entry name" value="P-loop containing nucleoside triphosphate hydrolases"/>
    <property type="match status" value="1"/>
</dbReference>
<keyword evidence="4" id="KW-0677">Repeat</keyword>
<gene>
    <name evidence="14" type="ORF">Cfor_04667</name>
</gene>
<keyword evidence="7 11" id="KW-0518">Myosin</keyword>
<evidence type="ECO:0000256" key="9">
    <source>
        <dbReference type="ARBA" id="ARBA00023212"/>
    </source>
</evidence>
<proteinExistence type="inferred from homology"/>
<feature type="compositionally biased region" description="Basic and acidic residues" evidence="12">
    <location>
        <begin position="1218"/>
        <end position="1237"/>
    </location>
</feature>
<evidence type="ECO:0000256" key="1">
    <source>
        <dbReference type="ARBA" id="ARBA00004245"/>
    </source>
</evidence>
<accession>A0A6L2PAU6</accession>
<dbReference type="GO" id="GO:0030832">
    <property type="term" value="P:regulation of actin filament length"/>
    <property type="evidence" value="ECO:0007669"/>
    <property type="project" value="TreeGrafter"/>
</dbReference>
<keyword evidence="10" id="KW-0966">Cell projection</keyword>
<dbReference type="Pfam" id="PF00063">
    <property type="entry name" value="Myosin_head"/>
    <property type="match status" value="2"/>
</dbReference>
<evidence type="ECO:0000313" key="15">
    <source>
        <dbReference type="Proteomes" id="UP000502823"/>
    </source>
</evidence>
<dbReference type="GO" id="GO:0003779">
    <property type="term" value="F:actin binding"/>
    <property type="evidence" value="ECO:0007669"/>
    <property type="project" value="UniProtKB-KW"/>
</dbReference>
<feature type="region of interest" description="Actin-binding" evidence="11">
    <location>
        <begin position="512"/>
        <end position="534"/>
    </location>
</feature>
<evidence type="ECO:0000256" key="4">
    <source>
        <dbReference type="ARBA" id="ARBA00022737"/>
    </source>
</evidence>
<evidence type="ECO:0000256" key="2">
    <source>
        <dbReference type="ARBA" id="ARBA00004316"/>
    </source>
</evidence>
<name>A0A6L2PAU6_COPFO</name>
<feature type="compositionally biased region" description="Basic and acidic residues" evidence="12">
    <location>
        <begin position="1130"/>
        <end position="1143"/>
    </location>
</feature>
<dbReference type="PANTHER" id="PTHR46256:SF2">
    <property type="entry name" value="NEITHER INACTIVATION NOR AFTERPOTENTIAL PROTEIN C"/>
    <property type="match status" value="1"/>
</dbReference>
<comment type="subcellular location">
    <subcellularLocation>
        <location evidence="2">Cell projection</location>
    </subcellularLocation>
    <subcellularLocation>
        <location evidence="1">Cytoplasm</location>
        <location evidence="1">Cytoskeleton</location>
    </subcellularLocation>
</comment>
<sequence length="1286" mass="146408">MLVVCVSSGSNWLTIGPDERLFPCYPLLSFPPALLKYLSLHQLPEGKKPKPNMRNLLQGLAQIGDKVNRATSIIHALGNAETPSNPNSTRHVLLLELTFTATGKVSGSVFRLYQLEKWRVTYADREQANFHIFYYFYDAMESRGRLKQYDLDAGRKYRFLRTEPLDNNSGNGFGVREDPTGNVEKFKQLEQHLVHLGFQDNHLETMWNLLAAILNLGEIQFCKEQEEEAELENPEAAAKVAQLLKLDEQKFSWALINYCTIQEGSAVKLRHTKTAAEAARDALACGIYFRLVDWIVTFINHKFSFTRAVFSDSYSVTLMDLFGFECFKKNGLEQLFINTLNEQLQCHYNQHVFVWEMQEQETEEISAEVLHFYDNKPTVDELMANPDGLFHLLDEASKTSQGSDFILGEVSYDARDMAGKNQDFLSPQMVDTMRSSSDTVVKYLFTKQLSRTGNLIMSAEACGAIASTNKERWGAALIAGNTCRAQFLTESQGQFSQRRQMQTAATTYRAISLEILRGAGSSGTHFVRCIRTDLTGQPRGFQHELVRQQLRALAVVDTAQARQKGYSHRIPFAEFICRYKFLAFDFDETVDVTKDNSRLLLVRLKMEGWVIGKSKVFLKYYHVEYLARLYETQVKKIIKVQSMMRAFLAKRSIAANMLKLGKDSVGCTTQKDGKNEQKISKTSSLLTEESASVIIQKRNTNINTMECMQKYYRRWKSKTIFQVLLMYRAAKQQDLVYFSQQVHLYNQNAMGQLNKCSNISISLNGVECGARASLFLGSRQPTVWKLPFHLQQDFPYFDTAYLKNYMISGSESAEGIQESWDAPLQKGKILLQKMDKCCVRDKQVQTTFSPIPEEPDLQEEHFIHMPFCRDPKQVSAGKSSLQERGGTLNSHSAASEQTVCPPLCVLQYQGPRNIGHKKPEVYNPGKARCLGRRRQEPDNHSVDLENNIICNTIPTCNERNIIPPTLQQAYNRSGDIASNRNSQNMDRNADSGYIKKDSTRAMEKQQSLNVENKDNCHLTGNRQPGQGGGTGYSNNFITEMEAKVKQLCDSEETDEPPFNFQAMLRKTNINRASLRRVTDSIPDTTAEQTLDQKHDKDYSVNEEYSLRSKSIIYNNITTSEHKYLTSSCRSDSKNPWHKNEHGNRSNPKSSRNGVEQQATYSCIKSCNGAGNSSDSIKSASVDSLNRNDYHREASSKKLWSENKLCQSESVKSQNVYEKVQRQDSDRPPLKNEQESSKNRPNFINSLNKYEHNSSRERRNQWEDKTKTTLTTELVAGIIIQGQVTEL</sequence>
<evidence type="ECO:0000259" key="13">
    <source>
        <dbReference type="PROSITE" id="PS51456"/>
    </source>
</evidence>
<dbReference type="GO" id="GO:0004674">
    <property type="term" value="F:protein serine/threonine kinase activity"/>
    <property type="evidence" value="ECO:0007669"/>
    <property type="project" value="TreeGrafter"/>
</dbReference>
<comment type="caution">
    <text evidence="14">The sequence shown here is derived from an EMBL/GenBank/DDBJ whole genome shotgun (WGS) entry which is preliminary data.</text>
</comment>
<keyword evidence="8" id="KW-0505">Motor protein</keyword>
<protein>
    <recommendedName>
        <fullName evidence="13">Myosin motor domain-containing protein</fullName>
    </recommendedName>
</protein>
<keyword evidence="11" id="KW-0009">Actin-binding</keyword>
<evidence type="ECO:0000256" key="12">
    <source>
        <dbReference type="SAM" id="MobiDB-lite"/>
    </source>
</evidence>
<dbReference type="Gene3D" id="3.40.850.10">
    <property type="entry name" value="Kinesin motor domain"/>
    <property type="match status" value="2"/>
</dbReference>
<evidence type="ECO:0000313" key="14">
    <source>
        <dbReference type="EMBL" id="GFG29553.1"/>
    </source>
</evidence>
<dbReference type="Gene3D" id="1.20.58.530">
    <property type="match status" value="2"/>
</dbReference>
<dbReference type="PROSITE" id="PS51456">
    <property type="entry name" value="MYOSIN_MOTOR"/>
    <property type="match status" value="1"/>
</dbReference>
<dbReference type="InParanoid" id="A0A6L2PAU6"/>
<keyword evidence="3" id="KW-0963">Cytoplasm</keyword>
<keyword evidence="6" id="KW-0067">ATP-binding</keyword>
<dbReference type="InterPro" id="IPR036961">
    <property type="entry name" value="Kinesin_motor_dom_sf"/>
</dbReference>
<dbReference type="Gene3D" id="1.20.5.4820">
    <property type="match status" value="1"/>
</dbReference>
<comment type="caution">
    <text evidence="11">Lacks conserved residue(s) required for the propagation of feature annotation.</text>
</comment>
<feature type="domain" description="Myosin motor" evidence="13">
    <location>
        <begin position="1"/>
        <end position="634"/>
    </location>
</feature>
<feature type="region of interest" description="Disordered" evidence="12">
    <location>
        <begin position="1075"/>
        <end position="1096"/>
    </location>
</feature>
<dbReference type="InterPro" id="IPR001609">
    <property type="entry name" value="Myosin_head_motor_dom-like"/>
</dbReference>
<evidence type="ECO:0000256" key="5">
    <source>
        <dbReference type="ARBA" id="ARBA00022741"/>
    </source>
</evidence>
<feature type="region of interest" description="Disordered" evidence="12">
    <location>
        <begin position="1210"/>
        <end position="1245"/>
    </location>
</feature>
<reference evidence="15" key="1">
    <citation type="submission" date="2020-01" db="EMBL/GenBank/DDBJ databases">
        <title>Draft genome sequence of the Termite Coptotermes fromosanus.</title>
        <authorList>
            <person name="Itakura S."/>
            <person name="Yosikawa Y."/>
            <person name="Umezawa K."/>
        </authorList>
    </citation>
    <scope>NUCLEOTIDE SEQUENCE [LARGE SCALE GENOMIC DNA]</scope>
</reference>
<feature type="compositionally biased region" description="Polar residues" evidence="12">
    <location>
        <begin position="1144"/>
        <end position="1156"/>
    </location>
</feature>
<dbReference type="Gene3D" id="1.10.10.820">
    <property type="match status" value="1"/>
</dbReference>
<keyword evidence="15" id="KW-1185">Reference proteome</keyword>
<comment type="similarity">
    <text evidence="11">Belongs to the TRAFAC class myosin-kinesin ATPase superfamily. Myosin family.</text>
</comment>
<organism evidence="14 15">
    <name type="scientific">Coptotermes formosanus</name>
    <name type="common">Formosan subterranean termite</name>
    <dbReference type="NCBI Taxonomy" id="36987"/>
    <lineage>
        <taxon>Eukaryota</taxon>
        <taxon>Metazoa</taxon>
        <taxon>Ecdysozoa</taxon>
        <taxon>Arthropoda</taxon>
        <taxon>Hexapoda</taxon>
        <taxon>Insecta</taxon>
        <taxon>Pterygota</taxon>
        <taxon>Neoptera</taxon>
        <taxon>Polyneoptera</taxon>
        <taxon>Dictyoptera</taxon>
        <taxon>Blattodea</taxon>
        <taxon>Blattoidea</taxon>
        <taxon>Termitoidae</taxon>
        <taxon>Rhinotermitidae</taxon>
        <taxon>Coptotermes</taxon>
    </lineage>
</organism>
<evidence type="ECO:0000256" key="10">
    <source>
        <dbReference type="ARBA" id="ARBA00023273"/>
    </source>
</evidence>
<feature type="region of interest" description="Disordered" evidence="12">
    <location>
        <begin position="1126"/>
        <end position="1156"/>
    </location>
</feature>
<evidence type="ECO:0000256" key="3">
    <source>
        <dbReference type="ARBA" id="ARBA00022490"/>
    </source>
</evidence>
<dbReference type="OrthoDB" id="8194479at2759"/>
<evidence type="ECO:0000256" key="6">
    <source>
        <dbReference type="ARBA" id="ARBA00022840"/>
    </source>
</evidence>
<evidence type="ECO:0000256" key="8">
    <source>
        <dbReference type="ARBA" id="ARBA00023175"/>
    </source>
</evidence>
<dbReference type="InterPro" id="IPR027417">
    <property type="entry name" value="P-loop_NTPase"/>
</dbReference>
<dbReference type="PRINTS" id="PR00193">
    <property type="entry name" value="MYOSINHEAVY"/>
</dbReference>
<dbReference type="GO" id="GO:0005524">
    <property type="term" value="F:ATP binding"/>
    <property type="evidence" value="ECO:0007669"/>
    <property type="project" value="UniProtKB-KW"/>
</dbReference>
<dbReference type="InterPro" id="IPR052409">
    <property type="entry name" value="Myosin-III_kinase_activity"/>
</dbReference>